<evidence type="ECO:0000256" key="10">
    <source>
        <dbReference type="ARBA" id="ARBA00041398"/>
    </source>
</evidence>
<dbReference type="PROSITE" id="PS00710">
    <property type="entry name" value="PGM_PMM"/>
    <property type="match status" value="1"/>
</dbReference>
<dbReference type="InterPro" id="IPR016055">
    <property type="entry name" value="A-D-PHexomutase_a/b/a-I/II/III"/>
</dbReference>
<dbReference type="PANTHER" id="PTHR45745:SF1">
    <property type="entry name" value="PHOSPHOGLUCOMUTASE 2B-RELATED"/>
    <property type="match status" value="1"/>
</dbReference>
<dbReference type="CDD" id="cd05799">
    <property type="entry name" value="PGM2"/>
    <property type="match status" value="1"/>
</dbReference>
<evidence type="ECO:0000256" key="12">
    <source>
        <dbReference type="RuleBase" id="RU004326"/>
    </source>
</evidence>
<dbReference type="InterPro" id="IPR005846">
    <property type="entry name" value="A-D-PHexomutase_a/b/a-III"/>
</dbReference>
<comment type="pathway">
    <text evidence="2">Glycolipid metabolism; diglucosyl-diacylglycerol biosynthesis.</text>
</comment>
<evidence type="ECO:0000259" key="13">
    <source>
        <dbReference type="Pfam" id="PF02878"/>
    </source>
</evidence>
<evidence type="ECO:0000256" key="3">
    <source>
        <dbReference type="ARBA" id="ARBA00005189"/>
    </source>
</evidence>
<dbReference type="SUPFAM" id="SSF53738">
    <property type="entry name" value="Phosphoglucomutase, first 3 domains"/>
    <property type="match status" value="3"/>
</dbReference>
<reference evidence="16" key="2">
    <citation type="submission" date="2013-06" db="EMBL/GenBank/DDBJ databases">
        <title>Draft genome sequence of Clostridium hylemonae (DSM 15053).</title>
        <authorList>
            <person name="Sudarsanam P."/>
            <person name="Ley R."/>
            <person name="Guruge J."/>
            <person name="Turnbaugh P.J."/>
            <person name="Mahowald M."/>
            <person name="Liep D."/>
            <person name="Gordon J."/>
        </authorList>
    </citation>
    <scope>NUCLEOTIDE SEQUENCE</scope>
    <source>
        <strain evidence="16">DSM 15053</strain>
    </source>
</reference>
<protein>
    <recommendedName>
        <fullName evidence="9">Phosphoglucomutase</fullName>
    </recommendedName>
    <alternativeName>
        <fullName evidence="11">Alpha-phosphoglucomutase</fullName>
    </alternativeName>
    <alternativeName>
        <fullName evidence="10">Glucose phosphomutase</fullName>
    </alternativeName>
</protein>
<evidence type="ECO:0000256" key="5">
    <source>
        <dbReference type="ARBA" id="ARBA00022553"/>
    </source>
</evidence>
<dbReference type="Proteomes" id="UP000004893">
    <property type="component" value="Unassembled WGS sequence"/>
</dbReference>
<dbReference type="Pfam" id="PF02878">
    <property type="entry name" value="PGM_PMM_I"/>
    <property type="match status" value="1"/>
</dbReference>
<dbReference type="HOGENOM" id="CLU_016950_0_0_9"/>
<dbReference type="InterPro" id="IPR005844">
    <property type="entry name" value="A-D-PHexomutase_a/b/a-I"/>
</dbReference>
<feature type="domain" description="Alpha-D-phosphohexomutase alpha/beta/alpha" evidence="14">
    <location>
        <begin position="219"/>
        <end position="323"/>
    </location>
</feature>
<dbReference type="InterPro" id="IPR016066">
    <property type="entry name" value="A-D-PHexomutase_CS"/>
</dbReference>
<dbReference type="InterPro" id="IPR005841">
    <property type="entry name" value="Alpha-D-phosphohexomutase_SF"/>
</dbReference>
<reference evidence="16" key="1">
    <citation type="submission" date="2009-02" db="EMBL/GenBank/DDBJ databases">
        <authorList>
            <person name="Fulton L."/>
            <person name="Clifton S."/>
            <person name="Fulton B."/>
            <person name="Xu J."/>
            <person name="Minx P."/>
            <person name="Pepin K.H."/>
            <person name="Johnson M."/>
            <person name="Bhonagiri V."/>
            <person name="Nash W.E."/>
            <person name="Mardis E.R."/>
            <person name="Wilson R.K."/>
        </authorList>
    </citation>
    <scope>NUCLEOTIDE SEQUENCE [LARGE SCALE GENOMIC DNA]</scope>
    <source>
        <strain evidence="16">DSM 15053</strain>
    </source>
</reference>
<accession>C0C577</accession>
<evidence type="ECO:0000256" key="4">
    <source>
        <dbReference type="ARBA" id="ARBA00010231"/>
    </source>
</evidence>
<dbReference type="GO" id="GO:0006166">
    <property type="term" value="P:purine ribonucleoside salvage"/>
    <property type="evidence" value="ECO:0007669"/>
    <property type="project" value="TreeGrafter"/>
</dbReference>
<proteinExistence type="inferred from homology"/>
<evidence type="ECO:0000313" key="17">
    <source>
        <dbReference type="Proteomes" id="UP000004893"/>
    </source>
</evidence>
<evidence type="ECO:0000259" key="15">
    <source>
        <dbReference type="Pfam" id="PF02880"/>
    </source>
</evidence>
<dbReference type="GO" id="GO:0000287">
    <property type="term" value="F:magnesium ion binding"/>
    <property type="evidence" value="ECO:0007669"/>
    <property type="project" value="InterPro"/>
</dbReference>
<feature type="domain" description="Alpha-D-phosphohexomutase alpha/beta/alpha" evidence="15">
    <location>
        <begin position="337"/>
        <end position="463"/>
    </location>
</feature>
<dbReference type="InterPro" id="IPR036900">
    <property type="entry name" value="A-D-PHexomutase_C_sf"/>
</dbReference>
<sequence>MKHIRDRRYLFMEYLEKYREWLENPYFDEDTKAELREIAGDDSEIKERFYKDLEFGTAGLRGIIGAGTNRLNIYTVRKATQGLANYIMKRNGQDRGVAIAYDSRRMSPEFADEAALCLAANGIKAYVFETLRPTPELSYAVRALGCIAGINITASHNPPEYNGYKVYWEDGAQITPPHDKGIMDEVKAVTDYNTVKTMGLADAKAAGMYEVIGAQVDDGYIAELKKQVIHQDAIDEMGSELKIVYSPLHGTGNIPARRILKELGFKNVYIVKEQELPDGEFPTVSYPNPEAEEAFTLGLKLAREVDADLVLATDPDADRLGVYVKDAKSGEYKVLTGNMSGCLLADYELGQRKAAEGLPEDGYLIKTIVTSNMADAIAKGYGVGLIEVLTGFKYIGQQILGFETTGKGKYLFGFEESYGCLIGTHARDKDAIVATMALCEAAAYYKTKGMTLWDAMVDMYERYGYYKDSIQSITLKGIEGLQKIQEILETLRKNPPMEVGGYRVLKARDYEADIIKDITTGEVTPTGLPASNVLYYDLTDDAWLCVRPSGTEPKVKFYYGIKGTSLEDADEKSRMLGEEVLSMINTML</sequence>
<dbReference type="PRINTS" id="PR00509">
    <property type="entry name" value="PGMPMM"/>
</dbReference>
<dbReference type="STRING" id="553973.CLOHYLEM_07252"/>
<name>C0C577_9FIRM</name>
<keyword evidence="7 12" id="KW-0460">Magnesium</keyword>
<dbReference type="GO" id="GO:0005975">
    <property type="term" value="P:carbohydrate metabolic process"/>
    <property type="evidence" value="ECO:0007669"/>
    <property type="project" value="InterPro"/>
</dbReference>
<dbReference type="Pfam" id="PF02880">
    <property type="entry name" value="PGM_PMM_III"/>
    <property type="match status" value="1"/>
</dbReference>
<keyword evidence="8" id="KW-0413">Isomerase</keyword>
<evidence type="ECO:0000256" key="11">
    <source>
        <dbReference type="ARBA" id="ARBA00041467"/>
    </source>
</evidence>
<comment type="similarity">
    <text evidence="4 12">Belongs to the phosphohexose mutase family.</text>
</comment>
<dbReference type="GO" id="GO:0008973">
    <property type="term" value="F:phosphopentomutase activity"/>
    <property type="evidence" value="ECO:0007669"/>
    <property type="project" value="TreeGrafter"/>
</dbReference>
<dbReference type="EMBL" id="ABYI02000040">
    <property type="protein sequence ID" value="EEG72614.1"/>
    <property type="molecule type" value="Genomic_DNA"/>
</dbReference>
<evidence type="ECO:0000256" key="8">
    <source>
        <dbReference type="ARBA" id="ARBA00023235"/>
    </source>
</evidence>
<comment type="cofactor">
    <cofactor evidence="1">
        <name>Mg(2+)</name>
        <dbReference type="ChEBI" id="CHEBI:18420"/>
    </cofactor>
</comment>
<dbReference type="Gene3D" id="3.30.310.50">
    <property type="entry name" value="Alpha-D-phosphohexomutase, C-terminal domain"/>
    <property type="match status" value="1"/>
</dbReference>
<keyword evidence="5" id="KW-0597">Phosphoprotein</keyword>
<dbReference type="AlphaFoldDB" id="C0C577"/>
<dbReference type="Pfam" id="PF02879">
    <property type="entry name" value="PGM_PMM_II"/>
    <property type="match status" value="1"/>
</dbReference>
<keyword evidence="17" id="KW-1185">Reference proteome</keyword>
<feature type="domain" description="Alpha-D-phosphohexomutase alpha/beta/alpha" evidence="13">
    <location>
        <begin position="54"/>
        <end position="191"/>
    </location>
</feature>
<dbReference type="Gene3D" id="3.40.120.10">
    <property type="entry name" value="Alpha-D-Glucose-1,6-Bisphosphate, subunit A, domain 3"/>
    <property type="match status" value="3"/>
</dbReference>
<dbReference type="eggNOG" id="COG1109">
    <property type="taxonomic scope" value="Bacteria"/>
</dbReference>
<organism evidence="16 17">
    <name type="scientific">[Clostridium] hylemonae DSM 15053</name>
    <dbReference type="NCBI Taxonomy" id="553973"/>
    <lineage>
        <taxon>Bacteria</taxon>
        <taxon>Bacillati</taxon>
        <taxon>Bacillota</taxon>
        <taxon>Clostridia</taxon>
        <taxon>Lachnospirales</taxon>
        <taxon>Lachnospiraceae</taxon>
    </lineage>
</organism>
<evidence type="ECO:0000256" key="1">
    <source>
        <dbReference type="ARBA" id="ARBA00001946"/>
    </source>
</evidence>
<dbReference type="PANTHER" id="PTHR45745">
    <property type="entry name" value="PHOSPHOMANNOMUTASE 45A"/>
    <property type="match status" value="1"/>
</dbReference>
<dbReference type="SUPFAM" id="SSF55957">
    <property type="entry name" value="Phosphoglucomutase, C-terminal domain"/>
    <property type="match status" value="1"/>
</dbReference>
<keyword evidence="6 12" id="KW-0479">Metal-binding</keyword>
<gene>
    <name evidence="16" type="ORF">CLOHYLEM_07252</name>
</gene>
<dbReference type="InterPro" id="IPR005845">
    <property type="entry name" value="A-D-PHexomutase_a/b/a-II"/>
</dbReference>
<comment type="caution">
    <text evidence="16">The sequence shown here is derived from an EMBL/GenBank/DDBJ whole genome shotgun (WGS) entry which is preliminary data.</text>
</comment>
<evidence type="ECO:0000256" key="7">
    <source>
        <dbReference type="ARBA" id="ARBA00022842"/>
    </source>
</evidence>
<evidence type="ECO:0000259" key="14">
    <source>
        <dbReference type="Pfam" id="PF02879"/>
    </source>
</evidence>
<evidence type="ECO:0000256" key="9">
    <source>
        <dbReference type="ARBA" id="ARBA00039995"/>
    </source>
</evidence>
<evidence type="ECO:0000256" key="2">
    <source>
        <dbReference type="ARBA" id="ARBA00005164"/>
    </source>
</evidence>
<evidence type="ECO:0000256" key="6">
    <source>
        <dbReference type="ARBA" id="ARBA00022723"/>
    </source>
</evidence>
<comment type="pathway">
    <text evidence="3">Lipid metabolism.</text>
</comment>
<evidence type="ECO:0000313" key="16">
    <source>
        <dbReference type="EMBL" id="EEG72614.1"/>
    </source>
</evidence>